<reference evidence="1" key="2">
    <citation type="journal article" date="2015" name="Fish Shellfish Immunol.">
        <title>Early steps in the European eel (Anguilla anguilla)-Vibrio vulnificus interaction in the gills: Role of the RtxA13 toxin.</title>
        <authorList>
            <person name="Callol A."/>
            <person name="Pajuelo D."/>
            <person name="Ebbesson L."/>
            <person name="Teles M."/>
            <person name="MacKenzie S."/>
            <person name="Amaro C."/>
        </authorList>
    </citation>
    <scope>NUCLEOTIDE SEQUENCE</scope>
</reference>
<accession>A0A0E9WQN0</accession>
<dbReference type="EMBL" id="GBXM01016834">
    <property type="protein sequence ID" value="JAH91743.1"/>
    <property type="molecule type" value="Transcribed_RNA"/>
</dbReference>
<name>A0A0E9WQN0_ANGAN</name>
<reference evidence="1" key="1">
    <citation type="submission" date="2014-11" db="EMBL/GenBank/DDBJ databases">
        <authorList>
            <person name="Amaro Gonzalez C."/>
        </authorList>
    </citation>
    <scope>NUCLEOTIDE SEQUENCE</scope>
</reference>
<dbReference type="AlphaFoldDB" id="A0A0E9WQN0"/>
<proteinExistence type="predicted"/>
<organism evidence="1">
    <name type="scientific">Anguilla anguilla</name>
    <name type="common">European freshwater eel</name>
    <name type="synonym">Muraena anguilla</name>
    <dbReference type="NCBI Taxonomy" id="7936"/>
    <lineage>
        <taxon>Eukaryota</taxon>
        <taxon>Metazoa</taxon>
        <taxon>Chordata</taxon>
        <taxon>Craniata</taxon>
        <taxon>Vertebrata</taxon>
        <taxon>Euteleostomi</taxon>
        <taxon>Actinopterygii</taxon>
        <taxon>Neopterygii</taxon>
        <taxon>Teleostei</taxon>
        <taxon>Anguilliformes</taxon>
        <taxon>Anguillidae</taxon>
        <taxon>Anguilla</taxon>
    </lineage>
</organism>
<sequence>MCKHRGCVPYPVYHMYQSIFFYIDFYVSRHGTLLSHFVLFIS</sequence>
<protein>
    <submittedName>
        <fullName evidence="1">Uncharacterized protein</fullName>
    </submittedName>
</protein>
<evidence type="ECO:0000313" key="1">
    <source>
        <dbReference type="EMBL" id="JAH91743.1"/>
    </source>
</evidence>